<dbReference type="RefSeq" id="WP_378404985.1">
    <property type="nucleotide sequence ID" value="NZ_JBHTCS010000014.1"/>
</dbReference>
<dbReference type="InterPro" id="IPR010982">
    <property type="entry name" value="Lambda_DNA-bd_dom_sf"/>
</dbReference>
<sequence length="76" mass="8372">MPARIVLRRQQLTKYMTLAGMTRQKDLAEAVGISEASVYRTLEGRNPPGGKFIAGLLATFAFAGVDFNDLFEIVTH</sequence>
<comment type="caution">
    <text evidence="2">The sequence shown here is derived from an EMBL/GenBank/DDBJ whole genome shotgun (WGS) entry which is preliminary data.</text>
</comment>
<evidence type="ECO:0000313" key="3">
    <source>
        <dbReference type="Proteomes" id="UP001596484"/>
    </source>
</evidence>
<evidence type="ECO:0000259" key="1">
    <source>
        <dbReference type="Pfam" id="PF13443"/>
    </source>
</evidence>
<evidence type="ECO:0000313" key="2">
    <source>
        <dbReference type="EMBL" id="MFC7448674.1"/>
    </source>
</evidence>
<keyword evidence="3" id="KW-1185">Reference proteome</keyword>
<dbReference type="Gene3D" id="1.10.260.40">
    <property type="entry name" value="lambda repressor-like DNA-binding domains"/>
    <property type="match status" value="1"/>
</dbReference>
<protein>
    <submittedName>
        <fullName evidence="2">Helix-turn-helix domain-containing protein</fullName>
    </submittedName>
</protein>
<reference evidence="3" key="1">
    <citation type="journal article" date="2019" name="Int. J. Syst. Evol. Microbiol.">
        <title>The Global Catalogue of Microorganisms (GCM) 10K type strain sequencing project: providing services to taxonomists for standard genome sequencing and annotation.</title>
        <authorList>
            <consortium name="The Broad Institute Genomics Platform"/>
            <consortium name="The Broad Institute Genome Sequencing Center for Infectious Disease"/>
            <person name="Wu L."/>
            <person name="Ma J."/>
        </authorList>
    </citation>
    <scope>NUCLEOTIDE SEQUENCE [LARGE SCALE GENOMIC DNA]</scope>
    <source>
        <strain evidence="3">ICMP 19430</strain>
    </source>
</reference>
<proteinExistence type="predicted"/>
<dbReference type="SUPFAM" id="SSF47413">
    <property type="entry name" value="lambda repressor-like DNA-binding domains"/>
    <property type="match status" value="1"/>
</dbReference>
<dbReference type="EMBL" id="JBHTCS010000014">
    <property type="protein sequence ID" value="MFC7448674.1"/>
    <property type="molecule type" value="Genomic_DNA"/>
</dbReference>
<dbReference type="InterPro" id="IPR001387">
    <property type="entry name" value="Cro/C1-type_HTH"/>
</dbReference>
<dbReference type="CDD" id="cd00093">
    <property type="entry name" value="HTH_XRE"/>
    <property type="match status" value="1"/>
</dbReference>
<name>A0ABW2RXX8_9NOCA</name>
<dbReference type="Proteomes" id="UP001596484">
    <property type="component" value="Unassembled WGS sequence"/>
</dbReference>
<accession>A0ABW2RXX8</accession>
<organism evidence="2 3">
    <name type="scientific">Rhodococcus daqingensis</name>
    <dbReference type="NCBI Taxonomy" id="2479363"/>
    <lineage>
        <taxon>Bacteria</taxon>
        <taxon>Bacillati</taxon>
        <taxon>Actinomycetota</taxon>
        <taxon>Actinomycetes</taxon>
        <taxon>Mycobacteriales</taxon>
        <taxon>Nocardiaceae</taxon>
        <taxon>Rhodococcus</taxon>
    </lineage>
</organism>
<feature type="domain" description="HTH cro/C1-type" evidence="1">
    <location>
        <begin position="12"/>
        <end position="45"/>
    </location>
</feature>
<gene>
    <name evidence="2" type="ORF">ACFQS9_12320</name>
</gene>
<dbReference type="Pfam" id="PF13443">
    <property type="entry name" value="HTH_26"/>
    <property type="match status" value="1"/>
</dbReference>